<dbReference type="GO" id="GO:0009055">
    <property type="term" value="F:electron transfer activity"/>
    <property type="evidence" value="ECO:0007669"/>
    <property type="project" value="InterPro"/>
</dbReference>
<dbReference type="GO" id="GO:0020037">
    <property type="term" value="F:heme binding"/>
    <property type="evidence" value="ECO:0007669"/>
    <property type="project" value="InterPro"/>
</dbReference>
<sequence>MAQNLKTVNPCLRAHRYLVIFFFTLTVLSFSACTKKQAQELTNNPDNGTETVTVLNVSYTNFSKALFETKCSSCHATGRSASGRWTFSGYISVKDNIAKINNAVLVTKSMPLGSSLSAKEIELLDAWIKRNSPEN</sequence>
<evidence type="ECO:0000313" key="1">
    <source>
        <dbReference type="EMBL" id="SPZ83697.1"/>
    </source>
</evidence>
<protein>
    <submittedName>
        <fullName evidence="1">Uncharacterized protein</fullName>
    </submittedName>
</protein>
<dbReference type="InterPro" id="IPR009056">
    <property type="entry name" value="Cyt_c-like_dom"/>
</dbReference>
<dbReference type="Proteomes" id="UP000251241">
    <property type="component" value="Unassembled WGS sequence"/>
</dbReference>
<dbReference type="InterPro" id="IPR036909">
    <property type="entry name" value="Cyt_c-like_dom_sf"/>
</dbReference>
<gene>
    <name evidence="1" type="ORF">NCTC11343_00216</name>
</gene>
<organism evidence="1 2">
    <name type="scientific">Sphingobacterium multivorum</name>
    <dbReference type="NCBI Taxonomy" id="28454"/>
    <lineage>
        <taxon>Bacteria</taxon>
        <taxon>Pseudomonadati</taxon>
        <taxon>Bacteroidota</taxon>
        <taxon>Sphingobacteriia</taxon>
        <taxon>Sphingobacteriales</taxon>
        <taxon>Sphingobacteriaceae</taxon>
        <taxon>Sphingobacterium</taxon>
    </lineage>
</organism>
<dbReference type="GeneID" id="97181943"/>
<dbReference type="PROSITE" id="PS51257">
    <property type="entry name" value="PROKAR_LIPOPROTEIN"/>
    <property type="match status" value="1"/>
</dbReference>
<dbReference type="EMBL" id="UAUU01000002">
    <property type="protein sequence ID" value="SPZ83697.1"/>
    <property type="molecule type" value="Genomic_DNA"/>
</dbReference>
<evidence type="ECO:0000313" key="2">
    <source>
        <dbReference type="Proteomes" id="UP000251241"/>
    </source>
</evidence>
<reference evidence="1 2" key="1">
    <citation type="submission" date="2018-06" db="EMBL/GenBank/DDBJ databases">
        <authorList>
            <consortium name="Pathogen Informatics"/>
            <person name="Doyle S."/>
        </authorList>
    </citation>
    <scope>NUCLEOTIDE SEQUENCE [LARGE SCALE GENOMIC DNA]</scope>
    <source>
        <strain evidence="1 2">NCTC11343</strain>
    </source>
</reference>
<dbReference type="RefSeq" id="WP_070565240.1">
    <property type="nucleotide sequence ID" value="NZ_CP068089.1"/>
</dbReference>
<dbReference type="SUPFAM" id="SSF46626">
    <property type="entry name" value="Cytochrome c"/>
    <property type="match status" value="1"/>
</dbReference>
<dbReference type="AlphaFoldDB" id="A0A2X2IN72"/>
<accession>A0A2X2IN72</accession>
<proteinExistence type="predicted"/>
<name>A0A2X2IN72_SPHMU</name>
<dbReference type="PROSITE" id="PS51007">
    <property type="entry name" value="CYTC"/>
    <property type="match status" value="1"/>
</dbReference>